<sequence length="80" mass="8806">MLGDLHSNALEDFQGRLEQSLNKGEGFASSVYSCAQSSVSLRKDVQMFDCNLNSLSAFECQRGRTSHAKYSSHIPIGYEG</sequence>
<dbReference type="STRING" id="3750.A0A498HJ32"/>
<organism evidence="1 2">
    <name type="scientific">Malus domestica</name>
    <name type="common">Apple</name>
    <name type="synonym">Pyrus malus</name>
    <dbReference type="NCBI Taxonomy" id="3750"/>
    <lineage>
        <taxon>Eukaryota</taxon>
        <taxon>Viridiplantae</taxon>
        <taxon>Streptophyta</taxon>
        <taxon>Embryophyta</taxon>
        <taxon>Tracheophyta</taxon>
        <taxon>Spermatophyta</taxon>
        <taxon>Magnoliopsida</taxon>
        <taxon>eudicotyledons</taxon>
        <taxon>Gunneridae</taxon>
        <taxon>Pentapetalae</taxon>
        <taxon>rosids</taxon>
        <taxon>fabids</taxon>
        <taxon>Rosales</taxon>
        <taxon>Rosaceae</taxon>
        <taxon>Amygdaloideae</taxon>
        <taxon>Maleae</taxon>
        <taxon>Malus</taxon>
    </lineage>
</organism>
<gene>
    <name evidence="1" type="ORF">DVH24_037181</name>
</gene>
<protein>
    <submittedName>
        <fullName evidence="1">Uncharacterized protein</fullName>
    </submittedName>
</protein>
<dbReference type="AlphaFoldDB" id="A0A498HJ32"/>
<name>A0A498HJ32_MALDO</name>
<dbReference type="Proteomes" id="UP000290289">
    <property type="component" value="Chromosome 17"/>
</dbReference>
<reference evidence="1 2" key="1">
    <citation type="submission" date="2018-10" db="EMBL/GenBank/DDBJ databases">
        <title>A high-quality apple genome assembly.</title>
        <authorList>
            <person name="Hu J."/>
        </authorList>
    </citation>
    <scope>NUCLEOTIDE SEQUENCE [LARGE SCALE GENOMIC DNA]</scope>
    <source>
        <strain evidence="2">cv. HFTH1</strain>
        <tissue evidence="1">Young leaf</tissue>
    </source>
</reference>
<accession>A0A498HJ32</accession>
<evidence type="ECO:0000313" key="1">
    <source>
        <dbReference type="EMBL" id="RXH69397.1"/>
    </source>
</evidence>
<comment type="caution">
    <text evidence="1">The sequence shown here is derived from an EMBL/GenBank/DDBJ whole genome shotgun (WGS) entry which is preliminary data.</text>
</comment>
<keyword evidence="2" id="KW-1185">Reference proteome</keyword>
<proteinExistence type="predicted"/>
<dbReference type="EMBL" id="RDQH01000343">
    <property type="protein sequence ID" value="RXH69397.1"/>
    <property type="molecule type" value="Genomic_DNA"/>
</dbReference>
<evidence type="ECO:0000313" key="2">
    <source>
        <dbReference type="Proteomes" id="UP000290289"/>
    </source>
</evidence>